<keyword evidence="1" id="KW-0472">Membrane</keyword>
<protein>
    <submittedName>
        <fullName evidence="2">Uncharacterized protein</fullName>
    </submittedName>
</protein>
<name>A0ABT0MAS1_9BACL</name>
<evidence type="ECO:0000256" key="1">
    <source>
        <dbReference type="SAM" id="Phobius"/>
    </source>
</evidence>
<sequence length="98" mass="11081">MGRSDKEFFRDAGIRIFRNHNGWKGTNGMGLIVGLFAAILIFVIFLAIGGLLITSLAWLIIGITALIFFVFFRFMLKWLLIILLAIGVYKLLKGIFSR</sequence>
<keyword evidence="1" id="KW-1133">Transmembrane helix</keyword>
<evidence type="ECO:0000313" key="2">
    <source>
        <dbReference type="EMBL" id="MCL1631435.1"/>
    </source>
</evidence>
<gene>
    <name evidence="2" type="ORF">M3N64_05645</name>
</gene>
<keyword evidence="1" id="KW-0812">Transmembrane</keyword>
<evidence type="ECO:0000313" key="3">
    <source>
        <dbReference type="Proteomes" id="UP001203004"/>
    </source>
</evidence>
<feature type="transmembrane region" description="Helical" evidence="1">
    <location>
        <begin position="59"/>
        <end position="92"/>
    </location>
</feature>
<proteinExistence type="predicted"/>
<reference evidence="2 3" key="1">
    <citation type="submission" date="2022-05" db="EMBL/GenBank/DDBJ databases">
        <title>Sporolactobacillus sp nov CPB3-1, isolated from tree bark (Mangifera indica L.).</title>
        <authorList>
            <person name="Phuengjayaem S."/>
            <person name="Tanasupawat S."/>
        </authorList>
    </citation>
    <scope>NUCLEOTIDE SEQUENCE [LARGE SCALE GENOMIC DNA]</scope>
    <source>
        <strain evidence="2 3">CPB3-1</strain>
    </source>
</reference>
<feature type="transmembrane region" description="Helical" evidence="1">
    <location>
        <begin position="28"/>
        <end position="53"/>
    </location>
</feature>
<dbReference type="Proteomes" id="UP001203004">
    <property type="component" value="Unassembled WGS sequence"/>
</dbReference>
<organism evidence="2 3">
    <name type="scientific">Sporolactobacillus mangiferae</name>
    <dbReference type="NCBI Taxonomy" id="2940498"/>
    <lineage>
        <taxon>Bacteria</taxon>
        <taxon>Bacillati</taxon>
        <taxon>Bacillota</taxon>
        <taxon>Bacilli</taxon>
        <taxon>Bacillales</taxon>
        <taxon>Sporolactobacillaceae</taxon>
        <taxon>Sporolactobacillus</taxon>
    </lineage>
</organism>
<dbReference type="EMBL" id="JAMAST010000003">
    <property type="protein sequence ID" value="MCL1631435.1"/>
    <property type="molecule type" value="Genomic_DNA"/>
</dbReference>
<keyword evidence="3" id="KW-1185">Reference proteome</keyword>
<accession>A0ABT0MAS1</accession>
<dbReference type="RefSeq" id="WP_249099346.1">
    <property type="nucleotide sequence ID" value="NZ_JAMAST010000003.1"/>
</dbReference>
<comment type="caution">
    <text evidence="2">The sequence shown here is derived from an EMBL/GenBank/DDBJ whole genome shotgun (WGS) entry which is preliminary data.</text>
</comment>